<dbReference type="GO" id="GO:0036376">
    <property type="term" value="P:sodium ion export across plasma membrane"/>
    <property type="evidence" value="ECO:0007669"/>
    <property type="project" value="InterPro"/>
</dbReference>
<protein>
    <submittedName>
        <fullName evidence="8">OadG family protein</fullName>
    </submittedName>
</protein>
<evidence type="ECO:0000256" key="1">
    <source>
        <dbReference type="ARBA" id="ARBA00004236"/>
    </source>
</evidence>
<dbReference type="EMBL" id="JACBAZ010000001">
    <property type="protein sequence ID" value="NWK54372.1"/>
    <property type="molecule type" value="Genomic_DNA"/>
</dbReference>
<keyword evidence="3 7" id="KW-0812">Transmembrane</keyword>
<feature type="compositionally biased region" description="Low complexity" evidence="6">
    <location>
        <begin position="64"/>
        <end position="74"/>
    </location>
</feature>
<accession>A0A851GBR8</accession>
<dbReference type="InterPro" id="IPR005899">
    <property type="entry name" value="Na_pump_deCOase"/>
</dbReference>
<keyword evidence="9" id="KW-1185">Reference proteome</keyword>
<gene>
    <name evidence="8" type="ORF">HW115_02025</name>
</gene>
<evidence type="ECO:0000256" key="5">
    <source>
        <dbReference type="ARBA" id="ARBA00023136"/>
    </source>
</evidence>
<keyword evidence="4 7" id="KW-1133">Transmembrane helix</keyword>
<dbReference type="AlphaFoldDB" id="A0A851GBR8"/>
<evidence type="ECO:0000256" key="4">
    <source>
        <dbReference type="ARBA" id="ARBA00022989"/>
    </source>
</evidence>
<keyword evidence="2" id="KW-1003">Cell membrane</keyword>
<dbReference type="RefSeq" id="WP_178930907.1">
    <property type="nucleotide sequence ID" value="NZ_JACBAZ010000001.1"/>
</dbReference>
<evidence type="ECO:0000313" key="9">
    <source>
        <dbReference type="Proteomes" id="UP000557872"/>
    </source>
</evidence>
<dbReference type="Proteomes" id="UP000557872">
    <property type="component" value="Unassembled WGS sequence"/>
</dbReference>
<name>A0A851GBR8_9BACT</name>
<feature type="transmembrane region" description="Helical" evidence="7">
    <location>
        <begin position="25"/>
        <end position="45"/>
    </location>
</feature>
<feature type="compositionally biased region" description="Polar residues" evidence="6">
    <location>
        <begin position="103"/>
        <end position="112"/>
    </location>
</feature>
<keyword evidence="5 7" id="KW-0472">Membrane</keyword>
<dbReference type="GO" id="GO:0005886">
    <property type="term" value="C:plasma membrane"/>
    <property type="evidence" value="ECO:0007669"/>
    <property type="project" value="UniProtKB-SubCell"/>
</dbReference>
<dbReference type="GO" id="GO:0015081">
    <property type="term" value="F:sodium ion transmembrane transporter activity"/>
    <property type="evidence" value="ECO:0007669"/>
    <property type="project" value="InterPro"/>
</dbReference>
<evidence type="ECO:0000256" key="6">
    <source>
        <dbReference type="SAM" id="MobiDB-lite"/>
    </source>
</evidence>
<dbReference type="Pfam" id="PF04277">
    <property type="entry name" value="OAD_gamma"/>
    <property type="match status" value="1"/>
</dbReference>
<evidence type="ECO:0000313" key="8">
    <source>
        <dbReference type="EMBL" id="NWK54372.1"/>
    </source>
</evidence>
<organism evidence="8 9">
    <name type="scientific">Oceaniferula marina</name>
    <dbReference type="NCBI Taxonomy" id="2748318"/>
    <lineage>
        <taxon>Bacteria</taxon>
        <taxon>Pseudomonadati</taxon>
        <taxon>Verrucomicrobiota</taxon>
        <taxon>Verrucomicrobiia</taxon>
        <taxon>Verrucomicrobiales</taxon>
        <taxon>Verrucomicrobiaceae</taxon>
        <taxon>Oceaniferula</taxon>
    </lineage>
</organism>
<comment type="caution">
    <text evidence="8">The sequence shown here is derived from an EMBL/GenBank/DDBJ whole genome shotgun (WGS) entry which is preliminary data.</text>
</comment>
<evidence type="ECO:0000256" key="2">
    <source>
        <dbReference type="ARBA" id="ARBA00022475"/>
    </source>
</evidence>
<reference evidence="8 9" key="1">
    <citation type="submission" date="2020-07" db="EMBL/GenBank/DDBJ databases">
        <title>Roseicoccus Jingziensis gen. nov., sp. nov., isolated from coastal seawater.</title>
        <authorList>
            <person name="Feng X."/>
        </authorList>
    </citation>
    <scope>NUCLEOTIDE SEQUENCE [LARGE SCALE GENOMIC DNA]</scope>
    <source>
        <strain evidence="8 9">N1E253</strain>
    </source>
</reference>
<sequence length="123" mass="12786">MTVIPNLLANAAGESKSLADAAPHLLGFFVVLGTLAALLGLCTLVSKILQRYQPEPAAPKPVRKPAAAASPASDSISPEVVTVIAAAVAAVAGDKQRIISIKPQKSSWSQAGRHQHHTSHNIR</sequence>
<comment type="subcellular location">
    <subcellularLocation>
        <location evidence="1">Cell membrane</location>
    </subcellularLocation>
</comment>
<feature type="region of interest" description="Disordered" evidence="6">
    <location>
        <begin position="103"/>
        <end position="123"/>
    </location>
</feature>
<feature type="region of interest" description="Disordered" evidence="6">
    <location>
        <begin position="55"/>
        <end position="74"/>
    </location>
</feature>
<evidence type="ECO:0000256" key="7">
    <source>
        <dbReference type="SAM" id="Phobius"/>
    </source>
</evidence>
<evidence type="ECO:0000256" key="3">
    <source>
        <dbReference type="ARBA" id="ARBA00022692"/>
    </source>
</evidence>
<feature type="compositionally biased region" description="Basic residues" evidence="6">
    <location>
        <begin position="113"/>
        <end position="123"/>
    </location>
</feature>
<proteinExistence type="predicted"/>